<dbReference type="Gene3D" id="3.60.15.10">
    <property type="entry name" value="Ribonuclease Z/Hydroxyacylglutathione hydrolase-like"/>
    <property type="match status" value="1"/>
</dbReference>
<dbReference type="PANTHER" id="PTHR15032">
    <property type="entry name" value="N-ACYL-PHOSPHATIDYLETHANOLAMINE-HYDROLYZING PHOSPHOLIPASE D"/>
    <property type="match status" value="1"/>
</dbReference>
<dbReference type="InterPro" id="IPR001279">
    <property type="entry name" value="Metallo-B-lactamas"/>
</dbReference>
<keyword evidence="1" id="KW-0812">Transmembrane</keyword>
<sequence length="381" mass="43152">MPTFRLFLILLNFFPLIPFFRSKKMLIGSAFLLTLAAGFYFFMYENFTWEIGGYRSNPALKTVRDDWKGNPVNPQGRFLNENLEALPGFSALWKWQRETNPQKAEKKADTFRLQVTKNGDFLTGTEDCVVWLGHATFFIRLNGVRILTDPVLESPSALMKRFSALPVAVSALKNMDYIIVSHDHRDHCDEKSLKALALQNPDATYLTGLGLDKLLADFTKSTDVQAAGWYQAYQTDTTKIEIIYLPARHWGRRYLNDTNKHLWGAYLIRANGKSVYFGSDSGYGTHYRDFAKYFGGVDAALLGVGAYKPEWFMSASHAGPKEAVQAAHEMKAKRMIPMHYGTFDLSDEPLGDCYRSLQQLQKQPENQGLIELAGVGEVIKI</sequence>
<dbReference type="KEGG" id="rsi:Runsl_2126"/>
<dbReference type="Proteomes" id="UP000000493">
    <property type="component" value="Chromosome"/>
</dbReference>
<gene>
    <name evidence="3" type="ordered locus">Runsl_2126</name>
</gene>
<evidence type="ECO:0000313" key="4">
    <source>
        <dbReference type="Proteomes" id="UP000000493"/>
    </source>
</evidence>
<keyword evidence="1" id="KW-0472">Membrane</keyword>
<protein>
    <submittedName>
        <fullName evidence="3">Zn-dependent hydrolase</fullName>
    </submittedName>
</protein>
<dbReference type="InterPro" id="IPR036866">
    <property type="entry name" value="RibonucZ/Hydroxyglut_hydro"/>
</dbReference>
<keyword evidence="3" id="KW-0378">Hydrolase</keyword>
<dbReference type="EMBL" id="CP002859">
    <property type="protein sequence ID" value="AEI48540.1"/>
    <property type="molecule type" value="Genomic_DNA"/>
</dbReference>
<name>A0A7U3ZJT4_RUNSL</name>
<keyword evidence="1" id="KW-1133">Transmembrane helix</keyword>
<keyword evidence="4" id="KW-1185">Reference proteome</keyword>
<accession>A0A7U3ZJT4</accession>
<feature type="domain" description="Metallo-beta-lactamase" evidence="2">
    <location>
        <begin position="145"/>
        <end position="340"/>
    </location>
</feature>
<reference evidence="4" key="1">
    <citation type="submission" date="2011-06" db="EMBL/GenBank/DDBJ databases">
        <title>The complete genome of chromosome of Runella slithyformis DSM 19594.</title>
        <authorList>
            <consortium name="US DOE Joint Genome Institute (JGI-PGF)"/>
            <person name="Lucas S."/>
            <person name="Han J."/>
            <person name="Lapidus A."/>
            <person name="Bruce D."/>
            <person name="Goodwin L."/>
            <person name="Pitluck S."/>
            <person name="Peters L."/>
            <person name="Kyrpides N."/>
            <person name="Mavromatis K."/>
            <person name="Ivanova N."/>
            <person name="Ovchinnikova G."/>
            <person name="Zhang X."/>
            <person name="Misra M."/>
            <person name="Detter J.C."/>
            <person name="Tapia R."/>
            <person name="Han C."/>
            <person name="Land M."/>
            <person name="Hauser L."/>
            <person name="Markowitz V."/>
            <person name="Cheng J.-F."/>
            <person name="Hugenholtz P."/>
            <person name="Woyke T."/>
            <person name="Wu D."/>
            <person name="Tindall B."/>
            <person name="Faehrich R."/>
            <person name="Brambilla E."/>
            <person name="Klenk H.-P."/>
            <person name="Eisen J.A."/>
        </authorList>
    </citation>
    <scope>NUCLEOTIDE SEQUENCE [LARGE SCALE GENOMIC DNA]</scope>
    <source>
        <strain evidence="4">ATCC 29530 / DSM 19594 / LMG 11500 / NCIMB 11436 / LSU 4</strain>
    </source>
</reference>
<evidence type="ECO:0000259" key="2">
    <source>
        <dbReference type="Pfam" id="PF12706"/>
    </source>
</evidence>
<dbReference type="SUPFAM" id="SSF56281">
    <property type="entry name" value="Metallo-hydrolase/oxidoreductase"/>
    <property type="match status" value="1"/>
</dbReference>
<proteinExistence type="predicted"/>
<evidence type="ECO:0000256" key="1">
    <source>
        <dbReference type="SAM" id="Phobius"/>
    </source>
</evidence>
<reference evidence="3 4" key="2">
    <citation type="journal article" date="2012" name="Stand. Genomic Sci.">
        <title>Complete genome sequence of the aquatic bacterium Runella slithyformis type strain (LSU 4(T)).</title>
        <authorList>
            <person name="Copeland A."/>
            <person name="Zhang X."/>
            <person name="Misra M."/>
            <person name="Lapidus A."/>
            <person name="Nolan M."/>
            <person name="Lucas S."/>
            <person name="Deshpande S."/>
            <person name="Cheng J.F."/>
            <person name="Tapia R."/>
            <person name="Goodwin L.A."/>
            <person name="Pitluck S."/>
            <person name="Liolios K."/>
            <person name="Pagani I."/>
            <person name="Ivanova N."/>
            <person name="Mikhailova N."/>
            <person name="Pati A."/>
            <person name="Chen A."/>
            <person name="Palaniappan K."/>
            <person name="Land M."/>
            <person name="Hauser L."/>
            <person name="Pan C."/>
            <person name="Jeffries C.D."/>
            <person name="Detter J.C."/>
            <person name="Brambilla E.M."/>
            <person name="Rohde M."/>
            <person name="Djao O.D."/>
            <person name="Goker M."/>
            <person name="Sikorski J."/>
            <person name="Tindall B.J."/>
            <person name="Woyke T."/>
            <person name="Bristow J."/>
            <person name="Eisen J.A."/>
            <person name="Markowitz V."/>
            <person name="Hugenholtz P."/>
            <person name="Kyrpides N.C."/>
            <person name="Klenk H.P."/>
            <person name="Mavromatis K."/>
        </authorList>
    </citation>
    <scope>NUCLEOTIDE SEQUENCE [LARGE SCALE GENOMIC DNA]</scope>
    <source>
        <strain evidence="4">ATCC 29530 / DSM 19594 / LMG 11500 / NCIMB 11436 / LSU 4</strain>
    </source>
</reference>
<dbReference type="PANTHER" id="PTHR15032:SF4">
    <property type="entry name" value="N-ACYL-PHOSPHATIDYLETHANOLAMINE-HYDROLYZING PHOSPHOLIPASE D"/>
    <property type="match status" value="1"/>
</dbReference>
<dbReference type="GO" id="GO:0016787">
    <property type="term" value="F:hydrolase activity"/>
    <property type="evidence" value="ECO:0007669"/>
    <property type="project" value="UniProtKB-KW"/>
</dbReference>
<evidence type="ECO:0000313" key="3">
    <source>
        <dbReference type="EMBL" id="AEI48540.1"/>
    </source>
</evidence>
<dbReference type="GO" id="GO:0005737">
    <property type="term" value="C:cytoplasm"/>
    <property type="evidence" value="ECO:0007669"/>
    <property type="project" value="TreeGrafter"/>
</dbReference>
<feature type="transmembrane region" description="Helical" evidence="1">
    <location>
        <begin position="25"/>
        <end position="44"/>
    </location>
</feature>
<organism evidence="3 4">
    <name type="scientific">Runella slithyformis (strain ATCC 29530 / DSM 19594 / LMG 11500 / NCIMB 11436 / LSU 4)</name>
    <dbReference type="NCBI Taxonomy" id="761193"/>
    <lineage>
        <taxon>Bacteria</taxon>
        <taxon>Pseudomonadati</taxon>
        <taxon>Bacteroidota</taxon>
        <taxon>Cytophagia</taxon>
        <taxon>Cytophagales</taxon>
        <taxon>Spirosomataceae</taxon>
        <taxon>Runella</taxon>
    </lineage>
</organism>
<dbReference type="Pfam" id="PF12706">
    <property type="entry name" value="Lactamase_B_2"/>
    <property type="match status" value="1"/>
</dbReference>
<dbReference type="AlphaFoldDB" id="A0A7U3ZJT4"/>